<dbReference type="AlphaFoldDB" id="A0A514EHT6"/>
<accession>A0A514EHT6</accession>
<protein>
    <submittedName>
        <fullName evidence="1">Uncharacterized protein</fullName>
    </submittedName>
</protein>
<evidence type="ECO:0000313" key="2">
    <source>
        <dbReference type="Proteomes" id="UP000319349"/>
    </source>
</evidence>
<keyword evidence="2" id="KW-1185">Reference proteome</keyword>
<proteinExistence type="predicted"/>
<dbReference type="Proteomes" id="UP000319349">
    <property type="component" value="Chromosome"/>
</dbReference>
<organism evidence="1 2">
    <name type="scientific">Xanthomonas cerealis pv. cerealis</name>
    <dbReference type="NCBI Taxonomy" id="152263"/>
    <lineage>
        <taxon>Bacteria</taxon>
        <taxon>Pseudomonadati</taxon>
        <taxon>Pseudomonadota</taxon>
        <taxon>Gammaproteobacteria</taxon>
        <taxon>Lysobacterales</taxon>
        <taxon>Lysobacteraceae</taxon>
        <taxon>Xanthomonas</taxon>
        <taxon>Xanthomonas translucens group</taxon>
        <taxon>Xanthomonas cerealis</taxon>
    </lineage>
</organism>
<name>A0A514EHT6_9XANT</name>
<dbReference type="RefSeq" id="WP_142743026.1">
    <property type="nucleotide sequence ID" value="NZ_CP038228.1"/>
</dbReference>
<sequence length="70" mass="7727">MPNSFSRKRSSSASAYACTPNSWPIVRMSVARAGMADADSGQRDARIAFSVFIAAWMPLSRCVHRALNRH</sequence>
<evidence type="ECO:0000313" key="1">
    <source>
        <dbReference type="EMBL" id="QDI05600.1"/>
    </source>
</evidence>
<dbReference type="EMBL" id="CP038228">
    <property type="protein sequence ID" value="QDI05600.1"/>
    <property type="molecule type" value="Genomic_DNA"/>
</dbReference>
<reference evidence="1 2" key="1">
    <citation type="submission" date="2019-03" db="EMBL/GenBank/DDBJ databases">
        <title>Tal1 in Xanthomonas translucens pv. cerealis Contributes to Virulence in Bacterial Leaf Streak of Wheat.</title>
        <authorList>
            <person name="Shah S.M.A."/>
            <person name="Haq F."/>
            <person name="Ma W."/>
            <person name="Xu X."/>
            <person name="Wang S."/>
            <person name="Xu Z."/>
            <person name="Zou L."/>
            <person name="Zhu B."/>
            <person name="Chen G."/>
        </authorList>
    </citation>
    <scope>NUCLEOTIDE SEQUENCE [LARGE SCALE GENOMIC DNA]</scope>
    <source>
        <strain evidence="1 2">01</strain>
    </source>
</reference>
<gene>
    <name evidence="1" type="ORF">E4A48_19740</name>
</gene>